<dbReference type="AlphaFoldDB" id="A0A919IM37"/>
<sequence>MAEVLDVAAYILDKAGPMSAMKLQKLCYYAQSWHMVWESRPLFDDRIEAWANGPVAPSLYRVHRGKFTVSSSDIPGDADELDSGEKESIDAVLEFYGTKGAHELSELTHRETPWVEARRSAGLAPMEPGTAEISPASIAEYYDGLTSAEN</sequence>
<dbReference type="Proteomes" id="UP000619479">
    <property type="component" value="Unassembled WGS sequence"/>
</dbReference>
<proteinExistence type="predicted"/>
<evidence type="ECO:0000259" key="1">
    <source>
        <dbReference type="Pfam" id="PF13274"/>
    </source>
</evidence>
<dbReference type="RefSeq" id="WP_203743881.1">
    <property type="nucleotide sequence ID" value="NZ_BAAAUC010000001.1"/>
</dbReference>
<name>A0A919IM37_9ACTN</name>
<dbReference type="InterPro" id="IPR025272">
    <property type="entry name" value="SocA_Panacea"/>
</dbReference>
<dbReference type="EMBL" id="BOMH01000036">
    <property type="protein sequence ID" value="GID66827.1"/>
    <property type="molecule type" value="Genomic_DNA"/>
</dbReference>
<comment type="caution">
    <text evidence="2">The sequence shown here is derived from an EMBL/GenBank/DDBJ whole genome shotgun (WGS) entry which is preliminary data.</text>
</comment>
<accession>A0A919IM37</accession>
<organism evidence="2 3">
    <name type="scientific">Actinoplanes cyaneus</name>
    <dbReference type="NCBI Taxonomy" id="52696"/>
    <lineage>
        <taxon>Bacteria</taxon>
        <taxon>Bacillati</taxon>
        <taxon>Actinomycetota</taxon>
        <taxon>Actinomycetes</taxon>
        <taxon>Micromonosporales</taxon>
        <taxon>Micromonosporaceae</taxon>
        <taxon>Actinoplanes</taxon>
    </lineage>
</organism>
<feature type="domain" description="Antitoxin SocA-like Panacea" evidence="1">
    <location>
        <begin position="23"/>
        <end position="114"/>
    </location>
</feature>
<dbReference type="Pfam" id="PF13274">
    <property type="entry name" value="SocA_Panacea"/>
    <property type="match status" value="1"/>
</dbReference>
<evidence type="ECO:0000313" key="2">
    <source>
        <dbReference type="EMBL" id="GID66827.1"/>
    </source>
</evidence>
<gene>
    <name evidence="2" type="ORF">Acy02nite_47080</name>
</gene>
<protein>
    <recommendedName>
        <fullName evidence="1">Antitoxin SocA-like Panacea domain-containing protein</fullName>
    </recommendedName>
</protein>
<evidence type="ECO:0000313" key="3">
    <source>
        <dbReference type="Proteomes" id="UP000619479"/>
    </source>
</evidence>
<keyword evidence="3" id="KW-1185">Reference proteome</keyword>
<reference evidence="2" key="1">
    <citation type="submission" date="2021-01" db="EMBL/GenBank/DDBJ databases">
        <title>Whole genome shotgun sequence of Actinoplanes cyaneus NBRC 14990.</title>
        <authorList>
            <person name="Komaki H."/>
            <person name="Tamura T."/>
        </authorList>
    </citation>
    <scope>NUCLEOTIDE SEQUENCE</scope>
    <source>
        <strain evidence="2">NBRC 14990</strain>
    </source>
</reference>